<evidence type="ECO:0000256" key="1">
    <source>
        <dbReference type="ARBA" id="ARBA00001947"/>
    </source>
</evidence>
<dbReference type="InterPro" id="IPR050371">
    <property type="entry name" value="Fungal_virulence_M36"/>
</dbReference>
<accession>A0ABQ8FCJ1</accession>
<gene>
    <name evidence="12" type="ORF">BASA50_005696</name>
</gene>
<evidence type="ECO:0000256" key="4">
    <source>
        <dbReference type="ARBA" id="ARBA00022525"/>
    </source>
</evidence>
<comment type="similarity">
    <text evidence="3 11">Belongs to the peptidase M36 family.</text>
</comment>
<evidence type="ECO:0000256" key="5">
    <source>
        <dbReference type="ARBA" id="ARBA00022670"/>
    </source>
</evidence>
<keyword evidence="7 11" id="KW-0378">Hydrolase</keyword>
<keyword evidence="11" id="KW-0732">Signal</keyword>
<comment type="subcellular location">
    <subcellularLocation>
        <location evidence="2 11">Secreted</location>
    </subcellularLocation>
</comment>
<keyword evidence="8 11" id="KW-0862">Zinc</keyword>
<proteinExistence type="inferred from homology"/>
<feature type="signal peptide" evidence="11">
    <location>
        <begin position="1"/>
        <end position="19"/>
    </location>
</feature>
<evidence type="ECO:0000256" key="9">
    <source>
        <dbReference type="ARBA" id="ARBA00023049"/>
    </source>
</evidence>
<dbReference type="EMBL" id="JAFCIX010000294">
    <property type="protein sequence ID" value="KAH6595615.1"/>
    <property type="molecule type" value="Genomic_DNA"/>
</dbReference>
<evidence type="ECO:0000313" key="12">
    <source>
        <dbReference type="EMBL" id="KAH6595615.1"/>
    </source>
</evidence>
<dbReference type="CDD" id="cd09596">
    <property type="entry name" value="M36"/>
    <property type="match status" value="1"/>
</dbReference>
<dbReference type="InterPro" id="IPR001842">
    <property type="entry name" value="Peptidase_M36"/>
</dbReference>
<keyword evidence="6 11" id="KW-0479">Metal-binding</keyword>
<keyword evidence="4 11" id="KW-0964">Secreted</keyword>
<dbReference type="Proteomes" id="UP001648503">
    <property type="component" value="Unassembled WGS sequence"/>
</dbReference>
<name>A0ABQ8FCJ1_9FUNG</name>
<evidence type="ECO:0000256" key="6">
    <source>
        <dbReference type="ARBA" id="ARBA00022723"/>
    </source>
</evidence>
<dbReference type="PRINTS" id="PR00999">
    <property type="entry name" value="FUNGALYSIN"/>
</dbReference>
<keyword evidence="5 11" id="KW-0645">Protease</keyword>
<feature type="chain" id="PRO_5044949806" description="Extracellular metalloproteinase" evidence="11">
    <location>
        <begin position="20"/>
        <end position="577"/>
    </location>
</feature>
<evidence type="ECO:0000256" key="7">
    <source>
        <dbReference type="ARBA" id="ARBA00022801"/>
    </source>
</evidence>
<dbReference type="EC" id="3.4.24.-" evidence="11"/>
<comment type="cofactor">
    <cofactor evidence="1 11">
        <name>Zn(2+)</name>
        <dbReference type="ChEBI" id="CHEBI:29105"/>
    </cofactor>
</comment>
<dbReference type="PANTHER" id="PTHR33478:SF1">
    <property type="entry name" value="EXTRACELLULAR METALLOPROTEINASE MEP"/>
    <property type="match status" value="1"/>
</dbReference>
<evidence type="ECO:0000256" key="3">
    <source>
        <dbReference type="ARBA" id="ARBA00006006"/>
    </source>
</evidence>
<evidence type="ECO:0000256" key="8">
    <source>
        <dbReference type="ARBA" id="ARBA00022833"/>
    </source>
</evidence>
<dbReference type="SUPFAM" id="SSF55486">
    <property type="entry name" value="Metalloproteases ('zincins'), catalytic domain"/>
    <property type="match status" value="1"/>
</dbReference>
<comment type="caution">
    <text evidence="12">The sequence shown here is derived from an EMBL/GenBank/DDBJ whole genome shotgun (WGS) entry which is preliminary data.</text>
</comment>
<sequence length="577" mass="63954">MFGVPLILVWALVSSTVVAQPKTKGFTSLGTCLKRLTTSKASTKTVYEWIQPGEETSTSTSDEDPVEIGLSYITQKLDIQPDRLKVMTSFIDYSGTAHVYGVPLYLGFPIGNLHAAVHVTNGQVFFYSAIIIDNKGLKKRSLPISESTVEKSSEEAVKAAVNCLKVPFYSDVAPVKESYSMDNVNIFVWKFQLRDEPITRWFEVRVDLSTGDIVSMDDFKRDFTYTAIELPNKSPYNGFSEIVDPENLQSSLYGWSNGDKTVGNNVLAKVKRGRSFKTTTLGVFSGGFDPMLPPQTLKNTEMGVINAFYVANTFHDVFYAYGFNEPAGNFQQNNFKRGGKEGDPIIINIQDSKKKNGAYFYTPPDGQSGVLDLHIFTNTEPNRDSALDNTVMIHELAHGLSTRLTGGAHENMCMMKTESLGLSEGYSDIIAIIFTAKPEDTRDTKKVIGGYVQGDPEGMRDYPYTTDMDVNPLTYQDVAGEEDKHILGTIWGSLLWEVYWNLVDEYGFSANLHDATQNEGNIIFLQILVGTLMIQPCNPTFASARDAMLATDYAYYGGINKKLITKGFAKRGLGSIS</sequence>
<keyword evidence="13" id="KW-1185">Reference proteome</keyword>
<reference evidence="12 13" key="1">
    <citation type="submission" date="2021-02" db="EMBL/GenBank/DDBJ databases">
        <title>Variation within the Batrachochytrium salamandrivorans European outbreak.</title>
        <authorList>
            <person name="Kelly M."/>
            <person name="Pasmans F."/>
            <person name="Shea T.P."/>
            <person name="Munoz J.F."/>
            <person name="Carranza S."/>
            <person name="Cuomo C.A."/>
            <person name="Martel A."/>
        </authorList>
    </citation>
    <scope>NUCLEOTIDE SEQUENCE [LARGE SCALE GENOMIC DNA]</scope>
    <source>
        <strain evidence="12 13">AMFP18/2</strain>
    </source>
</reference>
<keyword evidence="9 11" id="KW-0482">Metalloprotease</keyword>
<evidence type="ECO:0000256" key="11">
    <source>
        <dbReference type="RuleBase" id="RU364017"/>
    </source>
</evidence>
<organism evidence="12 13">
    <name type="scientific">Batrachochytrium salamandrivorans</name>
    <dbReference type="NCBI Taxonomy" id="1357716"/>
    <lineage>
        <taxon>Eukaryota</taxon>
        <taxon>Fungi</taxon>
        <taxon>Fungi incertae sedis</taxon>
        <taxon>Chytridiomycota</taxon>
        <taxon>Chytridiomycota incertae sedis</taxon>
        <taxon>Chytridiomycetes</taxon>
        <taxon>Rhizophydiales</taxon>
        <taxon>Rhizophydiales incertae sedis</taxon>
        <taxon>Batrachochytrium</taxon>
    </lineage>
</organism>
<dbReference type="Gene3D" id="1.10.390.10">
    <property type="entry name" value="Neutral Protease Domain 2"/>
    <property type="match status" value="1"/>
</dbReference>
<evidence type="ECO:0000256" key="10">
    <source>
        <dbReference type="ARBA" id="ARBA00023145"/>
    </source>
</evidence>
<dbReference type="InterPro" id="IPR027268">
    <property type="entry name" value="Peptidase_M4/M1_CTD_sf"/>
</dbReference>
<evidence type="ECO:0000313" key="13">
    <source>
        <dbReference type="Proteomes" id="UP001648503"/>
    </source>
</evidence>
<dbReference type="Gene3D" id="3.10.170.10">
    <property type="match status" value="1"/>
</dbReference>
<protein>
    <recommendedName>
        <fullName evidence="11">Extracellular metalloproteinase</fullName>
        <ecNumber evidence="11">3.4.24.-</ecNumber>
    </recommendedName>
    <alternativeName>
        <fullName evidence="11">Fungalysin</fullName>
    </alternativeName>
</protein>
<dbReference type="Pfam" id="PF02128">
    <property type="entry name" value="Peptidase_M36"/>
    <property type="match status" value="1"/>
</dbReference>
<keyword evidence="10 11" id="KW-0865">Zymogen</keyword>
<dbReference type="PANTHER" id="PTHR33478">
    <property type="entry name" value="EXTRACELLULAR METALLOPROTEINASE MEP"/>
    <property type="match status" value="1"/>
</dbReference>
<evidence type="ECO:0000256" key="2">
    <source>
        <dbReference type="ARBA" id="ARBA00004613"/>
    </source>
</evidence>